<reference evidence="12 13" key="1">
    <citation type="submission" date="2023-03" db="EMBL/GenBank/DDBJ databases">
        <title>Novel Species.</title>
        <authorList>
            <person name="Ma S."/>
        </authorList>
    </citation>
    <scope>NUCLEOTIDE SEQUENCE [LARGE SCALE GENOMIC DNA]</scope>
    <source>
        <strain evidence="12 13">B11</strain>
    </source>
</reference>
<evidence type="ECO:0000256" key="7">
    <source>
        <dbReference type="ARBA" id="ARBA00023204"/>
    </source>
</evidence>
<dbReference type="CDD" id="cd03241">
    <property type="entry name" value="ABC_RecN"/>
    <property type="match status" value="2"/>
</dbReference>
<evidence type="ECO:0000256" key="3">
    <source>
        <dbReference type="ARBA" id="ARBA00021315"/>
    </source>
</evidence>
<dbReference type="NCBIfam" id="TIGR00634">
    <property type="entry name" value="recN"/>
    <property type="match status" value="1"/>
</dbReference>
<name>A0ABZ2YC78_9BACT</name>
<dbReference type="InterPro" id="IPR027417">
    <property type="entry name" value="P-loop_NTPase"/>
</dbReference>
<comment type="function">
    <text evidence="1 9">May be involved in recombinational repair of damaged DNA.</text>
</comment>
<sequence length="563" mass="63774">MLKELVVKNLVIVEYQNIAFDKGLNVLTGETGTGKSLVVDALALLSGVRAREDLVRAQAPCALVEALFGIENNPEVQELLRENDLLHGDEVVLSREISPQGKSKCRVNGRLVPLAFLKKLSTKLFDIYGQGEQVSFFEPRNKLRIVDALLGGEALSWKEEYRKLFREWKAVADKLNTLGKDVEEKLSELQRVVEELDSLGLAEEEVFQLESDFNRMAHAQRFLEVLGKALREIEGDDFEEGILKRLSQLEEDLRSLPQENARLEELELAIQNMNGVYAGLQEVSYLLGKLRESFCFSEEEIRELEEKIALLERLKRKYRCLTTASFVTFQKESRRKLVELENTRSLVESLQEQKVLLEEELGKLSEKLSLARKKAAQSFSELIEKELAQLGLEKARFKVDFGRERAFTEEGTDVVEFLISVNPGQKMGKVLEVASGGEISRIVLAIKSLISGLESLPVLIFDEIDQGVGGKTAFWVGERLKKLAENHQVICVTHLPQIACFANHHLRVRKRFAEERVEVEVQPLQKPEERIEELARMLGAEEGDHFGVEYARTLLERVSGADT</sequence>
<dbReference type="InterPro" id="IPR004604">
    <property type="entry name" value="DNA_recomb/repair_RecN"/>
</dbReference>
<proteinExistence type="inferred from homology"/>
<dbReference type="PANTHER" id="PTHR11059">
    <property type="entry name" value="DNA REPAIR PROTEIN RECN"/>
    <property type="match status" value="1"/>
</dbReference>
<dbReference type="PIRSF" id="PIRSF003128">
    <property type="entry name" value="RecN"/>
    <property type="match status" value="1"/>
</dbReference>
<keyword evidence="4" id="KW-0547">Nucleotide-binding</keyword>
<feature type="domain" description="RecF/RecN/SMC N-terminal" evidence="11">
    <location>
        <begin position="2"/>
        <end position="510"/>
    </location>
</feature>
<evidence type="ECO:0000256" key="10">
    <source>
        <dbReference type="SAM" id="Coils"/>
    </source>
</evidence>
<evidence type="ECO:0000256" key="6">
    <source>
        <dbReference type="ARBA" id="ARBA00022840"/>
    </source>
</evidence>
<evidence type="ECO:0000259" key="11">
    <source>
        <dbReference type="Pfam" id="PF02463"/>
    </source>
</evidence>
<evidence type="ECO:0000256" key="4">
    <source>
        <dbReference type="ARBA" id="ARBA00022741"/>
    </source>
</evidence>
<keyword evidence="6" id="KW-0067">ATP-binding</keyword>
<evidence type="ECO:0000313" key="13">
    <source>
        <dbReference type="Proteomes" id="UP001461341"/>
    </source>
</evidence>
<protein>
    <recommendedName>
        <fullName evidence="3 9">DNA repair protein RecN</fullName>
    </recommendedName>
    <alternativeName>
        <fullName evidence="8 9">Recombination protein N</fullName>
    </alternativeName>
</protein>
<evidence type="ECO:0000256" key="9">
    <source>
        <dbReference type="PIRNR" id="PIRNR003128"/>
    </source>
</evidence>
<evidence type="ECO:0000256" key="8">
    <source>
        <dbReference type="ARBA" id="ARBA00033408"/>
    </source>
</evidence>
<organism evidence="12 13">
    <name type="scientific">Thermatribacter velox</name>
    <dbReference type="NCBI Taxonomy" id="3039681"/>
    <lineage>
        <taxon>Bacteria</taxon>
        <taxon>Pseudomonadati</taxon>
        <taxon>Atribacterota</taxon>
        <taxon>Atribacteria</taxon>
        <taxon>Atribacterales</taxon>
        <taxon>Thermatribacteraceae</taxon>
        <taxon>Thermatribacter</taxon>
    </lineage>
</organism>
<keyword evidence="13" id="KW-1185">Reference proteome</keyword>
<keyword evidence="10" id="KW-0175">Coiled coil</keyword>
<dbReference type="Pfam" id="PF02463">
    <property type="entry name" value="SMC_N"/>
    <property type="match status" value="1"/>
</dbReference>
<evidence type="ECO:0000256" key="5">
    <source>
        <dbReference type="ARBA" id="ARBA00022763"/>
    </source>
</evidence>
<dbReference type="SUPFAM" id="SSF52540">
    <property type="entry name" value="P-loop containing nucleoside triphosphate hydrolases"/>
    <property type="match status" value="1"/>
</dbReference>
<evidence type="ECO:0000313" key="12">
    <source>
        <dbReference type="EMBL" id="WZL75333.1"/>
    </source>
</evidence>
<gene>
    <name evidence="12" type="primary">recN</name>
    <name evidence="12" type="ORF">QBE54_06955</name>
</gene>
<accession>A0ABZ2YC78</accession>
<feature type="coiled-coil region" evidence="10">
    <location>
        <begin position="172"/>
        <end position="199"/>
    </location>
</feature>
<comment type="similarity">
    <text evidence="2 9">Belongs to the RecN family.</text>
</comment>
<feature type="coiled-coil region" evidence="10">
    <location>
        <begin position="246"/>
        <end position="374"/>
    </location>
</feature>
<dbReference type="PANTHER" id="PTHR11059:SF0">
    <property type="entry name" value="DNA REPAIR PROTEIN RECN"/>
    <property type="match status" value="1"/>
</dbReference>
<dbReference type="RefSeq" id="WP_369017479.1">
    <property type="nucleotide sequence ID" value="NZ_CP121689.1"/>
</dbReference>
<dbReference type="Gene3D" id="3.40.50.300">
    <property type="entry name" value="P-loop containing nucleotide triphosphate hydrolases"/>
    <property type="match status" value="2"/>
</dbReference>
<keyword evidence="5 9" id="KW-0227">DNA damage</keyword>
<evidence type="ECO:0000256" key="2">
    <source>
        <dbReference type="ARBA" id="ARBA00009441"/>
    </source>
</evidence>
<keyword evidence="7 9" id="KW-0234">DNA repair</keyword>
<dbReference type="EMBL" id="CP121689">
    <property type="protein sequence ID" value="WZL75333.1"/>
    <property type="molecule type" value="Genomic_DNA"/>
</dbReference>
<dbReference type="InterPro" id="IPR003395">
    <property type="entry name" value="RecF/RecN/SMC_N"/>
</dbReference>
<evidence type="ECO:0000256" key="1">
    <source>
        <dbReference type="ARBA" id="ARBA00003618"/>
    </source>
</evidence>
<dbReference type="Proteomes" id="UP001461341">
    <property type="component" value="Chromosome"/>
</dbReference>